<dbReference type="InterPro" id="IPR052895">
    <property type="entry name" value="HetReg/Transcr_Mod"/>
</dbReference>
<dbReference type="Pfam" id="PF26639">
    <property type="entry name" value="Het-6_barrel"/>
    <property type="match status" value="1"/>
</dbReference>
<feature type="domain" description="Heterokaryon incompatibility" evidence="1">
    <location>
        <begin position="258"/>
        <end position="400"/>
    </location>
</feature>
<organism evidence="2">
    <name type="scientific">Fusarium oxysporum Fo47</name>
    <dbReference type="NCBI Taxonomy" id="660027"/>
    <lineage>
        <taxon>Eukaryota</taxon>
        <taxon>Fungi</taxon>
        <taxon>Dikarya</taxon>
        <taxon>Ascomycota</taxon>
        <taxon>Pezizomycotina</taxon>
        <taxon>Sordariomycetes</taxon>
        <taxon>Hypocreomycetidae</taxon>
        <taxon>Hypocreales</taxon>
        <taxon>Nectriaceae</taxon>
        <taxon>Fusarium</taxon>
        <taxon>Fusarium oxysporum species complex</taxon>
    </lineage>
</organism>
<dbReference type="VEuPathDB" id="FungiDB:FOZG_17940"/>
<dbReference type="PANTHER" id="PTHR24148">
    <property type="entry name" value="ANKYRIN REPEAT DOMAIN-CONTAINING PROTEIN 39 HOMOLOG-RELATED"/>
    <property type="match status" value="1"/>
</dbReference>
<dbReference type="PANTHER" id="PTHR24148:SF64">
    <property type="entry name" value="HETEROKARYON INCOMPATIBILITY DOMAIN-CONTAINING PROTEIN"/>
    <property type="match status" value="1"/>
</dbReference>
<proteinExistence type="predicted"/>
<gene>
    <name evidence="2" type="ORF">FOZG_17940</name>
</gene>
<protein>
    <recommendedName>
        <fullName evidence="1">Heterokaryon incompatibility domain-containing protein</fullName>
    </recommendedName>
</protein>
<dbReference type="HOGENOM" id="CLU_004184_7_4_1"/>
<sequence>MSSILSSEPRPFAPSPVTLPSDHLPAQQLVRNTILTLLLMRHGRIYAGVSILACVASRIFDLGDELSIRWALHLTVFVYCQRTTILPYLQLPDHVTSSYFIIWANIHYDLFNLGLEFAPFYMIEWFRWHWGHLWHTIWLICSRILLSILGLAVVAFCFSICPETTRALVLLCFQDFKRRVEDIAKATGYLLNVSVHYFHKHKDRCRHKTEPNFTLPEFKYEAVLNDRQFRLLKLHRKVPLQDLKCELVIKPLDKAEPYQAVSYTWSDQKPTEEVIINESRLLITPNAYKALRSMQSMWSTKMVWIDSICINQGNNSEKTAQIALMTDIYSKASQVTVWLGDSYDGHLAMQLTAELSITLLTVPALDLVKWYGNQLETPRWLALKKLVLRPWFSRVWVVQEVAVASSVQVRYGNLQLTWESLLPVFSAVVGPTTCLLALDPRTGVEASRNNQNAMVMEYFRNNRKQNTKISLFACLELCIGFSSKDPRDKIFALQAMSREGLGNLKPDYNKSAFEVYTDVARYILRTTDTNRLSMLSLAGTGFPRATIVDGLPSWVPQWNSRESGIPLTNTYNRKGPCVYDYNASSSTLPVIHWRQDPKLLVVGGVYIDEIVAIGNSPPLRLESDVTDPSSQTVSLDRLQNWTLEAQRLASKVPSPGLPCDHERELHWPAIEGTFRYHPTNQTVGEAFWRTCMGDRLMSAEGAVRPAPTEYGDYARDADKMRSCGYFISNPDDPRSFELMFSALREFSSVEEVQRCVSGSTKFEAAIGPHQYHRSFCTTRLGYIGLVPPYSQVGDTICVIFGTQTPSILRRVPGTIGNTYELIGECYIHGLMNGETVNSGMEMREFVLC</sequence>
<accession>W9JFY5</accession>
<dbReference type="Pfam" id="PF06985">
    <property type="entry name" value="HET"/>
    <property type="match status" value="1"/>
</dbReference>
<reference evidence="2" key="2">
    <citation type="submission" date="2012-06" db="EMBL/GenBank/DDBJ databases">
        <title>Annotation of the Genome Sequence of Fusarium oxysporum Fo47.</title>
        <authorList>
            <consortium name="The Broad Institute Genomics Platform"/>
            <person name="Ma L.-J."/>
            <person name="Corby-Kistler H."/>
            <person name="Broz K."/>
            <person name="Gale L.R."/>
            <person name="Jonkers W."/>
            <person name="O'Donnell K."/>
            <person name="Ploetz R."/>
            <person name="Steinberg C."/>
            <person name="Schwartz D.C."/>
            <person name="VanEtten H."/>
            <person name="Zhou S."/>
            <person name="Young S.K."/>
            <person name="Zeng Q."/>
            <person name="Gargeya S."/>
            <person name="Fitzgerald M."/>
            <person name="Abouelleil A."/>
            <person name="Alvarado L."/>
            <person name="Chapman S.B."/>
            <person name="Gainer-Dewar J."/>
            <person name="Goldberg J."/>
            <person name="Griggs A."/>
            <person name="Gujja S."/>
            <person name="Hansen M."/>
            <person name="Howarth C."/>
            <person name="Imamovic A."/>
            <person name="Ireland A."/>
            <person name="Larimer J."/>
            <person name="McCowan C."/>
            <person name="Murphy C."/>
            <person name="Pearson M."/>
            <person name="Poon T.W."/>
            <person name="Priest M."/>
            <person name="Roberts A."/>
            <person name="Saif S."/>
            <person name="Shea T."/>
            <person name="Sykes S."/>
            <person name="Wortman J."/>
            <person name="Nusbaum C."/>
            <person name="Birren B."/>
        </authorList>
    </citation>
    <scope>NUCLEOTIDE SEQUENCE</scope>
    <source>
        <strain evidence="2">Fo47</strain>
    </source>
</reference>
<evidence type="ECO:0000313" key="2">
    <source>
        <dbReference type="EMBL" id="EWZ28373.1"/>
    </source>
</evidence>
<dbReference type="AlphaFoldDB" id="W9JFY5"/>
<reference evidence="2" key="1">
    <citation type="submission" date="2011-06" db="EMBL/GenBank/DDBJ databases">
        <title>The Genome Sequence of Fusarium oxysporum Fo47.</title>
        <authorList>
            <consortium name="The Broad Institute Genome Sequencing Platform"/>
            <person name="Ma L.-J."/>
            <person name="Gale L.R."/>
            <person name="Schwartz D.C."/>
            <person name="Zhou S."/>
            <person name="Corby-Kistler H."/>
            <person name="Young S.K."/>
            <person name="Zeng Q."/>
            <person name="Gargeya S."/>
            <person name="Fitzgerald M."/>
            <person name="Haas B."/>
            <person name="Abouelleil A."/>
            <person name="Alvarado L."/>
            <person name="Arachchi H.M."/>
            <person name="Berlin A."/>
            <person name="Brown A."/>
            <person name="Chapman S.B."/>
            <person name="Chen Z."/>
            <person name="Dunbar C."/>
            <person name="Freedman E."/>
            <person name="Gearin G."/>
            <person name="Gellesch M."/>
            <person name="Goldberg J."/>
            <person name="Griggs A."/>
            <person name="Gujja S."/>
            <person name="Heiman D."/>
            <person name="Howarth C."/>
            <person name="Larson L."/>
            <person name="Lui A."/>
            <person name="MacDonald P.J.P."/>
            <person name="Mehta T."/>
            <person name="Montmayeur A."/>
            <person name="Murphy C."/>
            <person name="Neiman D."/>
            <person name="Pearson M."/>
            <person name="Priest M."/>
            <person name="Roberts A."/>
            <person name="Saif S."/>
            <person name="Shea T."/>
            <person name="Shenoy N."/>
            <person name="Sisk P."/>
            <person name="Stolte C."/>
            <person name="Sykes S."/>
            <person name="Wortman J."/>
            <person name="Nusbaum C."/>
            <person name="Birren B."/>
        </authorList>
    </citation>
    <scope>NUCLEOTIDE SEQUENCE [LARGE SCALE GENOMIC DNA]</scope>
    <source>
        <strain evidence="2">Fo47</strain>
    </source>
</reference>
<dbReference type="EMBL" id="JH717926">
    <property type="protein sequence ID" value="EWZ28373.1"/>
    <property type="molecule type" value="Genomic_DNA"/>
</dbReference>
<dbReference type="InterPro" id="IPR010730">
    <property type="entry name" value="HET"/>
</dbReference>
<dbReference type="Proteomes" id="UP000030766">
    <property type="component" value="Unassembled WGS sequence"/>
</dbReference>
<name>W9JFY5_FUSOX</name>
<evidence type="ECO:0000259" key="1">
    <source>
        <dbReference type="Pfam" id="PF06985"/>
    </source>
</evidence>